<dbReference type="InterPro" id="IPR047655">
    <property type="entry name" value="Transpos_IS630-like"/>
</dbReference>
<dbReference type="SUPFAM" id="SSF46689">
    <property type="entry name" value="Homeodomain-like"/>
    <property type="match status" value="1"/>
</dbReference>
<evidence type="ECO:0000256" key="1">
    <source>
        <dbReference type="SAM" id="MobiDB-lite"/>
    </source>
</evidence>
<evidence type="ECO:0000313" key="5">
    <source>
        <dbReference type="Proteomes" id="UP000440367"/>
    </source>
</evidence>
<evidence type="ECO:0008006" key="6">
    <source>
        <dbReference type="Google" id="ProtNLM"/>
    </source>
</evidence>
<name>A0A6A3XS94_9STRA</name>
<feature type="compositionally biased region" description="Basic and acidic residues" evidence="1">
    <location>
        <begin position="322"/>
        <end position="350"/>
    </location>
</feature>
<dbReference type="GO" id="GO:0006313">
    <property type="term" value="P:DNA transposition"/>
    <property type="evidence" value="ECO:0007669"/>
    <property type="project" value="InterPro"/>
</dbReference>
<evidence type="ECO:0000259" key="3">
    <source>
        <dbReference type="Pfam" id="PF13358"/>
    </source>
</evidence>
<sequence length="379" mass="43962">MARTRRRQYSDDLRSRVVYKWKEDLGSRTISKHLAIPRWSVRSIIKHYKTNGHWSVERRPGRPRLTDARHDRRIIRAVEKDRFVSAARLAAEVSKEIGKEVSSDLIRDRIHEAGLFGRSARKKPFLSAKHRRQRLKYAKCFDNMQPEWWSRVLFSDEASVELHGTSGRVSVWRRPHEAFDPRCVISTRKSSRKSLMVWSSVTANGVGTMHFCEKSFNGEYYRELLRKEMPFTKLSIGLSGDTLFVHDNAPAHTAKLTTKCVRELQLISLGHPPQSPDLNPMENLWFLMKKELNKDPTTTIENLKTKLLQIWTSMDDEVVRNDRAADERKGLQRAKGSKERRPEEPRSEAKKMKRGAGIEPVTLRAAIERSTTELPARRT</sequence>
<dbReference type="Proteomes" id="UP000440367">
    <property type="component" value="Unassembled WGS sequence"/>
</dbReference>
<organism evidence="4 5">
    <name type="scientific">Phytophthora fragariae</name>
    <dbReference type="NCBI Taxonomy" id="53985"/>
    <lineage>
        <taxon>Eukaryota</taxon>
        <taxon>Sar</taxon>
        <taxon>Stramenopiles</taxon>
        <taxon>Oomycota</taxon>
        <taxon>Peronosporomycetes</taxon>
        <taxon>Peronosporales</taxon>
        <taxon>Peronosporaceae</taxon>
        <taxon>Phytophthora</taxon>
    </lineage>
</organism>
<dbReference type="GO" id="GO:0015074">
    <property type="term" value="P:DNA integration"/>
    <property type="evidence" value="ECO:0007669"/>
    <property type="project" value="InterPro"/>
</dbReference>
<evidence type="ECO:0000313" key="4">
    <source>
        <dbReference type="EMBL" id="KAE9206570.1"/>
    </source>
</evidence>
<feature type="domain" description="Transposase Tc1-like" evidence="2">
    <location>
        <begin position="71"/>
        <end position="139"/>
    </location>
</feature>
<dbReference type="AlphaFoldDB" id="A0A6A3XS94"/>
<dbReference type="InterPro" id="IPR002492">
    <property type="entry name" value="Transposase_Tc1-like"/>
</dbReference>
<proteinExistence type="predicted"/>
<dbReference type="GO" id="GO:0003677">
    <property type="term" value="F:DNA binding"/>
    <property type="evidence" value="ECO:0007669"/>
    <property type="project" value="InterPro"/>
</dbReference>
<dbReference type="InterPro" id="IPR009057">
    <property type="entry name" value="Homeodomain-like_sf"/>
</dbReference>
<protein>
    <recommendedName>
        <fullName evidence="6">Tc1-like transposase DDE domain-containing protein</fullName>
    </recommendedName>
</protein>
<dbReference type="InterPro" id="IPR036388">
    <property type="entry name" value="WH-like_DNA-bd_sf"/>
</dbReference>
<reference evidence="4 5" key="1">
    <citation type="submission" date="2018-08" db="EMBL/GenBank/DDBJ databases">
        <title>Genomic investigation of the strawberry pathogen Phytophthora fragariae indicates pathogenicity is determined by transcriptional variation in three key races.</title>
        <authorList>
            <person name="Adams T.M."/>
            <person name="Armitage A.D."/>
            <person name="Sobczyk M.K."/>
            <person name="Bates H.J."/>
            <person name="Dunwell J.M."/>
            <person name="Nellist C.F."/>
            <person name="Harrison R.J."/>
        </authorList>
    </citation>
    <scope>NUCLEOTIDE SEQUENCE [LARGE SCALE GENOMIC DNA]</scope>
    <source>
        <strain evidence="4 5">BC-1</strain>
    </source>
</reference>
<evidence type="ECO:0000259" key="2">
    <source>
        <dbReference type="Pfam" id="PF01498"/>
    </source>
</evidence>
<dbReference type="PANTHER" id="PTHR46068">
    <property type="entry name" value="PROTEIN CBG27172"/>
    <property type="match status" value="1"/>
</dbReference>
<gene>
    <name evidence="4" type="ORF">PF002_g19976</name>
</gene>
<dbReference type="Gene3D" id="1.10.10.10">
    <property type="entry name" value="Winged helix-like DNA-binding domain superfamily/Winged helix DNA-binding domain"/>
    <property type="match status" value="1"/>
</dbReference>
<dbReference type="InterPro" id="IPR036397">
    <property type="entry name" value="RNaseH_sf"/>
</dbReference>
<dbReference type="InterPro" id="IPR038717">
    <property type="entry name" value="Tc1-like_DDE_dom"/>
</dbReference>
<dbReference type="EMBL" id="QXGD01001418">
    <property type="protein sequence ID" value="KAE9206570.1"/>
    <property type="molecule type" value="Genomic_DNA"/>
</dbReference>
<comment type="caution">
    <text evidence="4">The sequence shown here is derived from an EMBL/GenBank/DDBJ whole genome shotgun (WGS) entry which is preliminary data.</text>
</comment>
<feature type="domain" description="Tc1-like transposase DDE" evidence="3">
    <location>
        <begin position="151"/>
        <end position="303"/>
    </location>
</feature>
<dbReference type="Pfam" id="PF13358">
    <property type="entry name" value="DDE_3"/>
    <property type="match status" value="1"/>
</dbReference>
<dbReference type="NCBIfam" id="NF033545">
    <property type="entry name" value="transpos_IS630"/>
    <property type="match status" value="1"/>
</dbReference>
<feature type="region of interest" description="Disordered" evidence="1">
    <location>
        <begin position="322"/>
        <end position="379"/>
    </location>
</feature>
<dbReference type="Pfam" id="PF01498">
    <property type="entry name" value="HTH_Tnp_Tc3_2"/>
    <property type="match status" value="1"/>
</dbReference>
<dbReference type="Gene3D" id="3.30.420.10">
    <property type="entry name" value="Ribonuclease H-like superfamily/Ribonuclease H"/>
    <property type="match status" value="1"/>
</dbReference>
<accession>A0A6A3XS94</accession>
<dbReference type="PANTHER" id="PTHR46068:SF1">
    <property type="entry name" value="TRANSPOSASE IS30-LIKE HTH DOMAIN-CONTAINING PROTEIN"/>
    <property type="match status" value="1"/>
</dbReference>